<evidence type="ECO:0000313" key="14">
    <source>
        <dbReference type="Proteomes" id="UP000315825"/>
    </source>
</evidence>
<feature type="binding site" evidence="11">
    <location>
        <begin position="82"/>
        <end position="84"/>
    </location>
    <ligand>
        <name>L-histidine</name>
        <dbReference type="ChEBI" id="CHEBI:57595"/>
    </ligand>
</feature>
<name>A0A520N1E8_9GAMM</name>
<dbReference type="GO" id="GO:0005524">
    <property type="term" value="F:ATP binding"/>
    <property type="evidence" value="ECO:0007669"/>
    <property type="project" value="UniProtKB-UniRule"/>
</dbReference>
<dbReference type="HAMAP" id="MF_00127">
    <property type="entry name" value="His_tRNA_synth"/>
    <property type="match status" value="1"/>
</dbReference>
<dbReference type="GO" id="GO:0004821">
    <property type="term" value="F:histidine-tRNA ligase activity"/>
    <property type="evidence" value="ECO:0007669"/>
    <property type="project" value="UniProtKB-UniRule"/>
</dbReference>
<feature type="binding site" evidence="11">
    <location>
        <begin position="260"/>
        <end position="261"/>
    </location>
    <ligand>
        <name>L-histidine</name>
        <dbReference type="ChEBI" id="CHEBI:57595"/>
    </ligand>
</feature>
<dbReference type="Pfam" id="PF03129">
    <property type="entry name" value="HGTP_anticodon"/>
    <property type="match status" value="1"/>
</dbReference>
<dbReference type="Gene3D" id="3.30.930.10">
    <property type="entry name" value="Bira Bifunctional Protein, Domain 2"/>
    <property type="match status" value="1"/>
</dbReference>
<dbReference type="NCBIfam" id="TIGR00442">
    <property type="entry name" value="hisS"/>
    <property type="match status" value="1"/>
</dbReference>
<dbReference type="SUPFAM" id="SSF52954">
    <property type="entry name" value="Class II aaRS ABD-related"/>
    <property type="match status" value="1"/>
</dbReference>
<evidence type="ECO:0000256" key="2">
    <source>
        <dbReference type="ARBA" id="ARBA00011738"/>
    </source>
</evidence>
<dbReference type="SUPFAM" id="SSF55681">
    <property type="entry name" value="Class II aaRS and biotin synthetases"/>
    <property type="match status" value="1"/>
</dbReference>
<dbReference type="InterPro" id="IPR015807">
    <property type="entry name" value="His-tRNA-ligase"/>
</dbReference>
<reference evidence="13 14" key="1">
    <citation type="submission" date="2019-02" db="EMBL/GenBank/DDBJ databases">
        <title>Prokaryotic population dynamics and viral predation in marine succession experiment using metagenomics: the confinement effect.</title>
        <authorList>
            <person name="Haro-Moreno J.M."/>
            <person name="Rodriguez-Valera F."/>
            <person name="Lopez-Perez M."/>
        </authorList>
    </citation>
    <scope>NUCLEOTIDE SEQUENCE [LARGE SCALE GENOMIC DNA]</scope>
    <source>
        <strain evidence="13">MED-G159</strain>
    </source>
</reference>
<dbReference type="GO" id="GO:0005737">
    <property type="term" value="C:cytoplasm"/>
    <property type="evidence" value="ECO:0007669"/>
    <property type="project" value="UniProtKB-SubCell"/>
</dbReference>
<dbReference type="PANTHER" id="PTHR43707:SF1">
    <property type="entry name" value="HISTIDINE--TRNA LIGASE, MITOCHONDRIAL-RELATED"/>
    <property type="match status" value="1"/>
</dbReference>
<comment type="subcellular location">
    <subcellularLocation>
        <location evidence="10">Cytoplasm</location>
    </subcellularLocation>
</comment>
<evidence type="ECO:0000256" key="1">
    <source>
        <dbReference type="ARBA" id="ARBA00008226"/>
    </source>
</evidence>
<dbReference type="InterPro" id="IPR036621">
    <property type="entry name" value="Anticodon-bd_dom_sf"/>
</dbReference>
<evidence type="ECO:0000256" key="8">
    <source>
        <dbReference type="ARBA" id="ARBA00023146"/>
    </source>
</evidence>
<dbReference type="PROSITE" id="PS50862">
    <property type="entry name" value="AA_TRNA_LIGASE_II"/>
    <property type="match status" value="1"/>
</dbReference>
<dbReference type="InterPro" id="IPR004154">
    <property type="entry name" value="Anticodon-bd"/>
</dbReference>
<dbReference type="GO" id="GO:0006427">
    <property type="term" value="P:histidyl-tRNA aminoacylation"/>
    <property type="evidence" value="ECO:0007669"/>
    <property type="project" value="UniProtKB-UniRule"/>
</dbReference>
<accession>A0A520N1E8</accession>
<comment type="subunit">
    <text evidence="2 10">Homodimer.</text>
</comment>
<organism evidence="13 14">
    <name type="scientific">SAR86 cluster bacterium</name>
    <dbReference type="NCBI Taxonomy" id="2030880"/>
    <lineage>
        <taxon>Bacteria</taxon>
        <taxon>Pseudomonadati</taxon>
        <taxon>Pseudomonadota</taxon>
        <taxon>Gammaproteobacteria</taxon>
        <taxon>SAR86 cluster</taxon>
    </lineage>
</organism>
<dbReference type="CDD" id="cd00773">
    <property type="entry name" value="HisRS-like_core"/>
    <property type="match status" value="1"/>
</dbReference>
<evidence type="ECO:0000259" key="12">
    <source>
        <dbReference type="PROSITE" id="PS50862"/>
    </source>
</evidence>
<evidence type="ECO:0000256" key="3">
    <source>
        <dbReference type="ARBA" id="ARBA00022490"/>
    </source>
</evidence>
<sequence length="413" mass="47035">MKELKTIRGMPDLYGPQVQGIAYVEKTCEKIFKSFNFQEFRTPILENKSLFDRSVGDTSEIVQKEMYELSDKKGEALCLRPEGTAGLVRALITNNLDGKEIKKLFYIGPMFRYERPQKGRKRQFCQAGIELIGDSSTNADVEVIQIASLILKELDIKFELQINYIGNLESLDSYRNYLRDYLMDYKSSTDDKLYSRLIRNPLRAMDSKDIKIKSLMSKAKKISDFLTKEQQQRFKDIRDLLSKMNINFTQNPDLVRGMDYYTGTVFEFTNKQLGAQNSILGGGRYDNLVSDLGGNALPATGFALGVDRLAEIIDFDCEQKDVFIGSIDDKSKAFAQQLAYNLRSNNPDLIIETYLGQANIGKQLKKANSLGFKSVIIIGQEELKTGKYKMKLLDSELPDVELTEKQLFERLGC</sequence>
<feature type="binding site" evidence="11">
    <location>
        <position position="126"/>
    </location>
    <ligand>
        <name>L-histidine</name>
        <dbReference type="ChEBI" id="CHEBI:57595"/>
    </ligand>
</feature>
<dbReference type="EC" id="6.1.1.21" evidence="10"/>
<dbReference type="PANTHER" id="PTHR43707">
    <property type="entry name" value="HISTIDYL-TRNA SYNTHETASE"/>
    <property type="match status" value="1"/>
</dbReference>
<keyword evidence="7 10" id="KW-0648">Protein biosynthesis</keyword>
<dbReference type="Pfam" id="PF13393">
    <property type="entry name" value="tRNA-synt_His"/>
    <property type="match status" value="1"/>
</dbReference>
<dbReference type="InterPro" id="IPR041715">
    <property type="entry name" value="HisRS-like_core"/>
</dbReference>
<dbReference type="PIRSF" id="PIRSF001549">
    <property type="entry name" value="His-tRNA_synth"/>
    <property type="match status" value="1"/>
</dbReference>
<evidence type="ECO:0000256" key="11">
    <source>
        <dbReference type="PIRSR" id="PIRSR001549-1"/>
    </source>
</evidence>
<keyword evidence="3 10" id="KW-0963">Cytoplasm</keyword>
<dbReference type="Proteomes" id="UP000315825">
    <property type="component" value="Unassembled WGS sequence"/>
</dbReference>
<evidence type="ECO:0000256" key="6">
    <source>
        <dbReference type="ARBA" id="ARBA00022840"/>
    </source>
</evidence>
<comment type="caution">
    <text evidence="13">The sequence shown here is derived from an EMBL/GenBank/DDBJ whole genome shotgun (WGS) entry which is preliminary data.</text>
</comment>
<dbReference type="EMBL" id="SHBE01000001">
    <property type="protein sequence ID" value="RZO27284.1"/>
    <property type="molecule type" value="Genomic_DNA"/>
</dbReference>
<protein>
    <recommendedName>
        <fullName evidence="10">Histidine--tRNA ligase</fullName>
        <ecNumber evidence="10">6.1.1.21</ecNumber>
    </recommendedName>
    <alternativeName>
        <fullName evidence="10">Histidyl-tRNA synthetase</fullName>
        <shortName evidence="10">HisRS</shortName>
    </alternativeName>
</protein>
<dbReference type="AlphaFoldDB" id="A0A520N1E8"/>
<dbReference type="InterPro" id="IPR045864">
    <property type="entry name" value="aa-tRNA-synth_II/BPL/LPL"/>
</dbReference>
<comment type="similarity">
    <text evidence="1 10">Belongs to the class-II aminoacyl-tRNA synthetase family.</text>
</comment>
<feature type="binding site" evidence="11">
    <location>
        <position position="256"/>
    </location>
    <ligand>
        <name>L-histidine</name>
        <dbReference type="ChEBI" id="CHEBI:57595"/>
    </ligand>
</feature>
<keyword evidence="5 10" id="KW-0547">Nucleotide-binding</keyword>
<evidence type="ECO:0000256" key="9">
    <source>
        <dbReference type="ARBA" id="ARBA00047639"/>
    </source>
</evidence>
<dbReference type="InterPro" id="IPR004516">
    <property type="entry name" value="HisRS/HisZ"/>
</dbReference>
<evidence type="ECO:0000256" key="4">
    <source>
        <dbReference type="ARBA" id="ARBA00022598"/>
    </source>
</evidence>
<evidence type="ECO:0000313" key="13">
    <source>
        <dbReference type="EMBL" id="RZO27284.1"/>
    </source>
</evidence>
<evidence type="ECO:0000256" key="7">
    <source>
        <dbReference type="ARBA" id="ARBA00022917"/>
    </source>
</evidence>
<keyword evidence="8 10" id="KW-0030">Aminoacyl-tRNA synthetase</keyword>
<dbReference type="InterPro" id="IPR006195">
    <property type="entry name" value="aa-tRNA-synth_II"/>
</dbReference>
<comment type="catalytic activity">
    <reaction evidence="9 10">
        <text>tRNA(His) + L-histidine + ATP = L-histidyl-tRNA(His) + AMP + diphosphate + H(+)</text>
        <dbReference type="Rhea" id="RHEA:17313"/>
        <dbReference type="Rhea" id="RHEA-COMP:9665"/>
        <dbReference type="Rhea" id="RHEA-COMP:9689"/>
        <dbReference type="ChEBI" id="CHEBI:15378"/>
        <dbReference type="ChEBI" id="CHEBI:30616"/>
        <dbReference type="ChEBI" id="CHEBI:33019"/>
        <dbReference type="ChEBI" id="CHEBI:57595"/>
        <dbReference type="ChEBI" id="CHEBI:78442"/>
        <dbReference type="ChEBI" id="CHEBI:78527"/>
        <dbReference type="ChEBI" id="CHEBI:456215"/>
        <dbReference type="EC" id="6.1.1.21"/>
    </reaction>
</comment>
<proteinExistence type="inferred from homology"/>
<evidence type="ECO:0000256" key="10">
    <source>
        <dbReference type="HAMAP-Rule" id="MF_00127"/>
    </source>
</evidence>
<dbReference type="Gene3D" id="3.40.50.800">
    <property type="entry name" value="Anticodon-binding domain"/>
    <property type="match status" value="1"/>
</dbReference>
<keyword evidence="6 10" id="KW-0067">ATP-binding</keyword>
<feature type="binding site" evidence="11">
    <location>
        <position position="112"/>
    </location>
    <ligand>
        <name>L-histidine</name>
        <dbReference type="ChEBI" id="CHEBI:57595"/>
    </ligand>
</feature>
<feature type="domain" description="Aminoacyl-transfer RNA synthetases class-II family profile" evidence="12">
    <location>
        <begin position="24"/>
        <end position="313"/>
    </location>
</feature>
<feature type="binding site" evidence="11">
    <location>
        <position position="130"/>
    </location>
    <ligand>
        <name>L-histidine</name>
        <dbReference type="ChEBI" id="CHEBI:57595"/>
    </ligand>
</feature>
<evidence type="ECO:0000256" key="5">
    <source>
        <dbReference type="ARBA" id="ARBA00022741"/>
    </source>
</evidence>
<gene>
    <name evidence="10" type="primary">hisS</name>
    <name evidence="13" type="ORF">EVA92_00630</name>
</gene>
<keyword evidence="4 10" id="KW-0436">Ligase</keyword>